<evidence type="ECO:0000313" key="3">
    <source>
        <dbReference type="Proteomes" id="UP000827549"/>
    </source>
</evidence>
<dbReference type="AlphaFoldDB" id="A0AAF0Y7V9"/>
<evidence type="ECO:0000256" key="1">
    <source>
        <dbReference type="SAM" id="MobiDB-lite"/>
    </source>
</evidence>
<reference evidence="2" key="1">
    <citation type="submission" date="2023-10" db="EMBL/GenBank/DDBJ databases">
        <authorList>
            <person name="Noh H."/>
        </authorList>
    </citation>
    <scope>NUCLEOTIDE SEQUENCE</scope>
    <source>
        <strain evidence="2">DUCC4014</strain>
    </source>
</reference>
<evidence type="ECO:0000313" key="2">
    <source>
        <dbReference type="EMBL" id="WOO78458.1"/>
    </source>
</evidence>
<dbReference type="RefSeq" id="XP_062624490.1">
    <property type="nucleotide sequence ID" value="XM_062768506.1"/>
</dbReference>
<proteinExistence type="predicted"/>
<feature type="compositionally biased region" description="Pro residues" evidence="1">
    <location>
        <begin position="12"/>
        <end position="28"/>
    </location>
</feature>
<organism evidence="2 3">
    <name type="scientific">Vanrija pseudolonga</name>
    <dbReference type="NCBI Taxonomy" id="143232"/>
    <lineage>
        <taxon>Eukaryota</taxon>
        <taxon>Fungi</taxon>
        <taxon>Dikarya</taxon>
        <taxon>Basidiomycota</taxon>
        <taxon>Agaricomycotina</taxon>
        <taxon>Tremellomycetes</taxon>
        <taxon>Trichosporonales</taxon>
        <taxon>Trichosporonaceae</taxon>
        <taxon>Vanrija</taxon>
    </lineage>
</organism>
<dbReference type="GeneID" id="87805257"/>
<feature type="compositionally biased region" description="Low complexity" evidence="1">
    <location>
        <begin position="71"/>
        <end position="90"/>
    </location>
</feature>
<name>A0AAF0Y7V9_9TREE</name>
<sequence length="201" mass="22051">MSWRPSARTHHPTPPPNQRPPPPMPVLIPAPSEHGHMSWSSPPTSPSKKAISLIPDFAHYLQPRVRRLTTVSDARSASASASPSPVASPRLGPSEPPAPAPADMLETSVRTTFTFPGAIGQAEYDRVDRLALELFQECGFTPYHSGFLVRPADGDDFATRFWVQTAPRYSGEFEDAVRGFIRAVLGEAELAIDVRVEDEVW</sequence>
<feature type="region of interest" description="Disordered" evidence="1">
    <location>
        <begin position="1"/>
        <end position="50"/>
    </location>
</feature>
<dbReference type="EMBL" id="CP086715">
    <property type="protein sequence ID" value="WOO78458.1"/>
    <property type="molecule type" value="Genomic_DNA"/>
</dbReference>
<dbReference type="Proteomes" id="UP000827549">
    <property type="component" value="Chromosome 2"/>
</dbReference>
<keyword evidence="3" id="KW-1185">Reference proteome</keyword>
<gene>
    <name evidence="2" type="ORF">LOC62_02G002006</name>
</gene>
<accession>A0AAF0Y7V9</accession>
<protein>
    <submittedName>
        <fullName evidence="2">Uncharacterized protein</fullName>
    </submittedName>
</protein>
<feature type="region of interest" description="Disordered" evidence="1">
    <location>
        <begin position="71"/>
        <end position="101"/>
    </location>
</feature>